<evidence type="ECO:0000313" key="1">
    <source>
        <dbReference type="EMBL" id="CAK7232481.1"/>
    </source>
</evidence>
<dbReference type="Gene3D" id="2.120.10.30">
    <property type="entry name" value="TolB, C-terminal domain"/>
    <property type="match status" value="1"/>
</dbReference>
<sequence length="476" mass="53264">MALLERPRPMPGGLVISPHGDKIAYHLRTKVSTPEEHPPRYTSSIWISDVGQIHSACQITHGPFDDHKPQWSTDGTFVLFMSDRHAREKDGRATYQLYRLWPGVDALPASLLVRWPFTQFCPWMNKFIVIEQNGPHHFEQRTADARWLRPQKYSECAIYGHGHVTMLAPCLEKGDTRVAMLVVDWTRLPIDPPYPAPPTRERSVLWMGGHGNPYPIPVSKTQKPRNPWDPPFPFSISHIGWAGSTLFFLSNDSCEIDGSSFPMKPAIYRMGGEQPEGEDRDEVYSRVYGGEGHEGHILSISSAGDDLLVHERDAEGEERLHLLHAGRTLWKQKETIVEAVATKPQNGAGPVFVAIISSVGGEDQTVEAFSIVAATESTGLGDRVQLSDHCSAFDLMDTASSSFSLPFRPRGQAPVQPVEDFVEVTATPTAAASANQPTVYPYRRWAKYKCPFPTAEEVAADKERERQWRARFGLTE</sequence>
<proteinExistence type="predicted"/>
<dbReference type="Proteomes" id="UP001642482">
    <property type="component" value="Unassembled WGS sequence"/>
</dbReference>
<evidence type="ECO:0000313" key="2">
    <source>
        <dbReference type="Proteomes" id="UP001642482"/>
    </source>
</evidence>
<gene>
    <name evidence="1" type="ORF">SEUCBS140593_008274</name>
</gene>
<dbReference type="SUPFAM" id="SSF82171">
    <property type="entry name" value="DPP6 N-terminal domain-like"/>
    <property type="match status" value="1"/>
</dbReference>
<reference evidence="1 2" key="1">
    <citation type="submission" date="2024-01" db="EMBL/GenBank/DDBJ databases">
        <authorList>
            <person name="Allen C."/>
            <person name="Tagirdzhanova G."/>
        </authorList>
    </citation>
    <scope>NUCLEOTIDE SEQUENCE [LARGE SCALE GENOMIC DNA]</scope>
</reference>
<dbReference type="EMBL" id="CAWUHD010000112">
    <property type="protein sequence ID" value="CAK7232481.1"/>
    <property type="molecule type" value="Genomic_DNA"/>
</dbReference>
<accession>A0ABP0CKS4</accession>
<name>A0ABP0CKS4_9PEZI</name>
<organism evidence="1 2">
    <name type="scientific">Sporothrix eucalyptigena</name>
    <dbReference type="NCBI Taxonomy" id="1812306"/>
    <lineage>
        <taxon>Eukaryota</taxon>
        <taxon>Fungi</taxon>
        <taxon>Dikarya</taxon>
        <taxon>Ascomycota</taxon>
        <taxon>Pezizomycotina</taxon>
        <taxon>Sordariomycetes</taxon>
        <taxon>Sordariomycetidae</taxon>
        <taxon>Ophiostomatales</taxon>
        <taxon>Ophiostomataceae</taxon>
        <taxon>Sporothrix</taxon>
    </lineage>
</organism>
<protein>
    <submittedName>
        <fullName evidence="1">Uncharacterized protein</fullName>
    </submittedName>
</protein>
<keyword evidence="2" id="KW-1185">Reference proteome</keyword>
<dbReference type="InterPro" id="IPR011042">
    <property type="entry name" value="6-blade_b-propeller_TolB-like"/>
</dbReference>
<comment type="caution">
    <text evidence="1">The sequence shown here is derived from an EMBL/GenBank/DDBJ whole genome shotgun (WGS) entry which is preliminary data.</text>
</comment>